<dbReference type="VEuPathDB" id="VectorBase:GBRI026383"/>
<organism evidence="1 2">
    <name type="scientific">Glossina brevipalpis</name>
    <dbReference type="NCBI Taxonomy" id="37001"/>
    <lineage>
        <taxon>Eukaryota</taxon>
        <taxon>Metazoa</taxon>
        <taxon>Ecdysozoa</taxon>
        <taxon>Arthropoda</taxon>
        <taxon>Hexapoda</taxon>
        <taxon>Insecta</taxon>
        <taxon>Pterygota</taxon>
        <taxon>Neoptera</taxon>
        <taxon>Endopterygota</taxon>
        <taxon>Diptera</taxon>
        <taxon>Brachycera</taxon>
        <taxon>Muscomorpha</taxon>
        <taxon>Hippoboscoidea</taxon>
        <taxon>Glossinidae</taxon>
        <taxon>Glossina</taxon>
    </lineage>
</organism>
<dbReference type="Proteomes" id="UP000091820">
    <property type="component" value="Unassembled WGS sequence"/>
</dbReference>
<name>A0A1A9WNQ3_9MUSC</name>
<reference evidence="2" key="1">
    <citation type="submission" date="2014-03" db="EMBL/GenBank/DDBJ databases">
        <authorList>
            <person name="Aksoy S."/>
            <person name="Warren W."/>
            <person name="Wilson R.K."/>
        </authorList>
    </citation>
    <scope>NUCLEOTIDE SEQUENCE [LARGE SCALE GENOMIC DNA]</scope>
    <source>
        <strain evidence="2">IAEA</strain>
    </source>
</reference>
<dbReference type="EnsemblMetazoa" id="GBRI026383-RA">
    <property type="protein sequence ID" value="GBRI026383-PA"/>
    <property type="gene ID" value="GBRI026383"/>
</dbReference>
<evidence type="ECO:0000313" key="2">
    <source>
        <dbReference type="Proteomes" id="UP000091820"/>
    </source>
</evidence>
<keyword evidence="2" id="KW-1185">Reference proteome</keyword>
<evidence type="ECO:0000313" key="1">
    <source>
        <dbReference type="EnsemblMetazoa" id="GBRI026383-PA"/>
    </source>
</evidence>
<reference evidence="1" key="2">
    <citation type="submission" date="2020-05" db="UniProtKB">
        <authorList>
            <consortium name="EnsemblMetazoa"/>
        </authorList>
    </citation>
    <scope>IDENTIFICATION</scope>
    <source>
        <strain evidence="1">IAEA</strain>
    </source>
</reference>
<dbReference type="AlphaFoldDB" id="A0A1A9WNQ3"/>
<accession>A0A1A9WNQ3</accession>
<sequence length="183" mass="21220">MYMYMLVYKYVKYGRSLMILLVALYLICGGFMGKNVTSIAGLWPLDSYLISTPKPIEIKLSALSGDNKIYVKNVHFEIDTALIIKSTLTVFASFHQTNNDCSLIFNSQKWNDCVYGKSISRRFITMLTQRAWLVWYYSAKRDQYGVFLETRNNIYGQATRNVVPPVFLNMSMRKNERPNMADK</sequence>
<proteinExistence type="predicted"/>
<protein>
    <submittedName>
        <fullName evidence="1">Uncharacterized protein</fullName>
    </submittedName>
</protein>